<dbReference type="PRINTS" id="PR00364">
    <property type="entry name" value="DISEASERSIST"/>
</dbReference>
<name>A0ABP4L4U1_9ACTN</name>
<gene>
    <name evidence="8" type="ORF">GCM10009741_10770</name>
</gene>
<dbReference type="Gene3D" id="1.25.40.10">
    <property type="entry name" value="Tetratricopeptide repeat domain"/>
    <property type="match status" value="2"/>
</dbReference>
<dbReference type="EMBL" id="BAAANC010000001">
    <property type="protein sequence ID" value="GAA1514314.1"/>
    <property type="molecule type" value="Genomic_DNA"/>
</dbReference>
<dbReference type="Pfam" id="PF03704">
    <property type="entry name" value="BTAD"/>
    <property type="match status" value="1"/>
</dbReference>
<feature type="region of interest" description="Disordered" evidence="6">
    <location>
        <begin position="278"/>
        <end position="312"/>
    </location>
</feature>
<protein>
    <submittedName>
        <fullName evidence="8">BTAD domain-containing putative transcriptional regulator</fullName>
    </submittedName>
</protein>
<dbReference type="InterPro" id="IPR027417">
    <property type="entry name" value="P-loop_NTPase"/>
</dbReference>
<keyword evidence="9" id="KW-1185">Reference proteome</keyword>
<dbReference type="PROSITE" id="PS51755">
    <property type="entry name" value="OMPR_PHOB"/>
    <property type="match status" value="1"/>
</dbReference>
<dbReference type="InterPro" id="IPR001867">
    <property type="entry name" value="OmpR/PhoB-type_DNA-bd"/>
</dbReference>
<keyword evidence="2" id="KW-0805">Transcription regulation</keyword>
<evidence type="ECO:0000256" key="6">
    <source>
        <dbReference type="SAM" id="MobiDB-lite"/>
    </source>
</evidence>
<reference evidence="9" key="1">
    <citation type="journal article" date="2019" name="Int. J. Syst. Evol. Microbiol.">
        <title>The Global Catalogue of Microorganisms (GCM) 10K type strain sequencing project: providing services to taxonomists for standard genome sequencing and annotation.</title>
        <authorList>
            <consortium name="The Broad Institute Genomics Platform"/>
            <consortium name="The Broad Institute Genome Sequencing Center for Infectious Disease"/>
            <person name="Wu L."/>
            <person name="Ma J."/>
        </authorList>
    </citation>
    <scope>NUCLEOTIDE SEQUENCE [LARGE SCALE GENOMIC DNA]</scope>
    <source>
        <strain evidence="9">JCM 14303</strain>
    </source>
</reference>
<sequence>MEIRLLGPFEALRDDEPLPGLTGRVRTLLAVLALAVPDSVSVDAIGQRLWGDDPPANLRPSVHTSIARLRTLLAPNVSVDTTPGGYALRVDPQQVDALAFTQLLEQAAQATDPAAERDLLTAALDLWRGEPFGGIRSDWLEREQAPRLTEAYLSATERRIDLDLAAGRHDVVLPPLRELTAKHPLRESLWLRLLTALSRSGRPAEALTLYDELRRRLADELGVDPEAELRGLHAELLEATEPKRPTQATTTRSAPRQLPPAPARFTGRTAALNRLDTLSGISSGSAGGSGSPDGSGGARSTGRGSDTAHSSADPRPLAILAVHGQGGVGKTSLALHWAHRVADQFPDGQLYLNLQGYGPGDPMDPDTALDLLLRGLGVSGNQIPERGPARTAMLRTVLADRRVLLLLDNARDAEQVRPLLPGSGCLVLITSRSQLRSLAAREGAHRVALDRFGADDAAAYLTATFEPHHVQASATEIAELSELCGHLPLALAIAAERVTREPAAGVRALITELRDHPDRLGVLDVDEDDDGALRVVFDWSYRVLAPPHARMFRLLALQPAQDLGLGAAAALAGTSEHEAARCLDGLTSAHLLEQPGHRYQLHDLLRLYSNTLIQQTEEPVEREAARARLLDWYAHTARSGKAMLERSQPLLDFGSPLPGVTPLTFEDTPAAAGWFTSERHVLIAAVHDAVRHGHDQAAYRIAFGLWPYLIYLRALDDLFELQRVGLEAARRTGDLLGEAALAQGLGMAFIQQNDYQKSSEQLTHSLKLFDSIGHARGSAGVLTDLGRLFRYSGDLKASVQSHLQAIEALDPNDEPVETARNLANLAETYLSDGRPEEAAEAAARAVHLNRASGERRAEAFALNTLATAHLSRGDHATAVGHYQESLAISQALSDRWAEARAEANLGDAFQQSANLPQARTHWRRALDILTQANLPGTPALNREKLQALLTS</sequence>
<dbReference type="Gene3D" id="1.10.10.10">
    <property type="entry name" value="Winged helix-like DNA-binding domain superfamily/Winged helix DNA-binding domain"/>
    <property type="match status" value="1"/>
</dbReference>
<keyword evidence="3 5" id="KW-0238">DNA-binding</keyword>
<organism evidence="8 9">
    <name type="scientific">Kribbella lupini</name>
    <dbReference type="NCBI Taxonomy" id="291602"/>
    <lineage>
        <taxon>Bacteria</taxon>
        <taxon>Bacillati</taxon>
        <taxon>Actinomycetota</taxon>
        <taxon>Actinomycetes</taxon>
        <taxon>Propionibacteriales</taxon>
        <taxon>Kribbellaceae</taxon>
        <taxon>Kribbella</taxon>
    </lineage>
</organism>
<dbReference type="InterPro" id="IPR003593">
    <property type="entry name" value="AAA+_ATPase"/>
</dbReference>
<proteinExistence type="inferred from homology"/>
<dbReference type="PANTHER" id="PTHR35807:SF1">
    <property type="entry name" value="TRANSCRIPTIONAL REGULATOR REDD"/>
    <property type="match status" value="1"/>
</dbReference>
<dbReference type="InterPro" id="IPR016032">
    <property type="entry name" value="Sig_transdc_resp-reg_C-effctor"/>
</dbReference>
<dbReference type="PANTHER" id="PTHR35807">
    <property type="entry name" value="TRANSCRIPTIONAL REGULATOR REDD-RELATED"/>
    <property type="match status" value="1"/>
</dbReference>
<dbReference type="SMART" id="SM00382">
    <property type="entry name" value="AAA"/>
    <property type="match status" value="1"/>
</dbReference>
<dbReference type="Proteomes" id="UP001500363">
    <property type="component" value="Unassembled WGS sequence"/>
</dbReference>
<dbReference type="InterPro" id="IPR011990">
    <property type="entry name" value="TPR-like_helical_dom_sf"/>
</dbReference>
<dbReference type="SMART" id="SM01043">
    <property type="entry name" value="BTAD"/>
    <property type="match status" value="1"/>
</dbReference>
<dbReference type="SUPFAM" id="SSF52540">
    <property type="entry name" value="P-loop containing nucleoside triphosphate hydrolases"/>
    <property type="match status" value="1"/>
</dbReference>
<evidence type="ECO:0000256" key="5">
    <source>
        <dbReference type="PROSITE-ProRule" id="PRU01091"/>
    </source>
</evidence>
<feature type="region of interest" description="Disordered" evidence="6">
    <location>
        <begin position="235"/>
        <end position="266"/>
    </location>
</feature>
<evidence type="ECO:0000256" key="2">
    <source>
        <dbReference type="ARBA" id="ARBA00023015"/>
    </source>
</evidence>
<evidence type="ECO:0000259" key="7">
    <source>
        <dbReference type="PROSITE" id="PS51755"/>
    </source>
</evidence>
<dbReference type="InterPro" id="IPR051677">
    <property type="entry name" value="AfsR-DnrI-RedD_regulator"/>
</dbReference>
<accession>A0ABP4L4U1</accession>
<dbReference type="InterPro" id="IPR005158">
    <property type="entry name" value="BTAD"/>
</dbReference>
<keyword evidence="4" id="KW-0804">Transcription</keyword>
<dbReference type="Pfam" id="PF13424">
    <property type="entry name" value="TPR_12"/>
    <property type="match status" value="1"/>
</dbReference>
<dbReference type="SMART" id="SM00862">
    <property type="entry name" value="Trans_reg_C"/>
    <property type="match status" value="1"/>
</dbReference>
<dbReference type="SUPFAM" id="SSF46894">
    <property type="entry name" value="C-terminal effector domain of the bipartite response regulators"/>
    <property type="match status" value="1"/>
</dbReference>
<evidence type="ECO:0000313" key="9">
    <source>
        <dbReference type="Proteomes" id="UP001500363"/>
    </source>
</evidence>
<evidence type="ECO:0000256" key="3">
    <source>
        <dbReference type="ARBA" id="ARBA00023125"/>
    </source>
</evidence>
<feature type="DNA-binding region" description="OmpR/PhoB-type" evidence="5">
    <location>
        <begin position="1"/>
        <end position="90"/>
    </location>
</feature>
<comment type="similarity">
    <text evidence="1">Belongs to the AfsR/DnrI/RedD regulatory family.</text>
</comment>
<evidence type="ECO:0000313" key="8">
    <source>
        <dbReference type="EMBL" id="GAA1514314.1"/>
    </source>
</evidence>
<dbReference type="CDD" id="cd15831">
    <property type="entry name" value="BTAD"/>
    <property type="match status" value="1"/>
</dbReference>
<dbReference type="SUPFAM" id="SSF48452">
    <property type="entry name" value="TPR-like"/>
    <property type="match status" value="3"/>
</dbReference>
<feature type="domain" description="OmpR/PhoB-type" evidence="7">
    <location>
        <begin position="1"/>
        <end position="90"/>
    </location>
</feature>
<dbReference type="RefSeq" id="WP_344170271.1">
    <property type="nucleotide sequence ID" value="NZ_BAAANC010000001.1"/>
</dbReference>
<dbReference type="InterPro" id="IPR036388">
    <property type="entry name" value="WH-like_DNA-bd_sf"/>
</dbReference>
<dbReference type="Gene3D" id="3.40.50.300">
    <property type="entry name" value="P-loop containing nucleotide triphosphate hydrolases"/>
    <property type="match status" value="1"/>
</dbReference>
<comment type="caution">
    <text evidence="8">The sequence shown here is derived from an EMBL/GenBank/DDBJ whole genome shotgun (WGS) entry which is preliminary data.</text>
</comment>
<feature type="compositionally biased region" description="Basic and acidic residues" evidence="6">
    <location>
        <begin position="235"/>
        <end position="244"/>
    </location>
</feature>
<dbReference type="InterPro" id="IPR019734">
    <property type="entry name" value="TPR_rpt"/>
</dbReference>
<evidence type="ECO:0000256" key="4">
    <source>
        <dbReference type="ARBA" id="ARBA00023163"/>
    </source>
</evidence>
<dbReference type="SMART" id="SM00028">
    <property type="entry name" value="TPR"/>
    <property type="match status" value="5"/>
</dbReference>
<evidence type="ECO:0000256" key="1">
    <source>
        <dbReference type="ARBA" id="ARBA00005820"/>
    </source>
</evidence>
<feature type="compositionally biased region" description="Gly residues" evidence="6">
    <location>
        <begin position="285"/>
        <end position="299"/>
    </location>
</feature>